<comment type="caution">
    <text evidence="7">The sequence shown here is derived from an EMBL/GenBank/DDBJ whole genome shotgun (WGS) entry which is preliminary data.</text>
</comment>
<keyword evidence="3 5" id="KW-0175">Coiled coil</keyword>
<dbReference type="AlphaFoldDB" id="A0A7J8G9I9"/>
<evidence type="ECO:0000256" key="3">
    <source>
        <dbReference type="ARBA" id="ARBA00023054"/>
    </source>
</evidence>
<dbReference type="InterPro" id="IPR002957">
    <property type="entry name" value="Keratin_I"/>
</dbReference>
<reference evidence="7 8" key="1">
    <citation type="journal article" date="2020" name="Nature">
        <title>Six reference-quality genomes reveal evolution of bat adaptations.</title>
        <authorList>
            <person name="Jebb D."/>
            <person name="Huang Z."/>
            <person name="Pippel M."/>
            <person name="Hughes G.M."/>
            <person name="Lavrichenko K."/>
            <person name="Devanna P."/>
            <person name="Winkler S."/>
            <person name="Jermiin L.S."/>
            <person name="Skirmuntt E.C."/>
            <person name="Katzourakis A."/>
            <person name="Burkitt-Gray L."/>
            <person name="Ray D.A."/>
            <person name="Sullivan K.A.M."/>
            <person name="Roscito J.G."/>
            <person name="Kirilenko B.M."/>
            <person name="Davalos L.M."/>
            <person name="Corthals A.P."/>
            <person name="Power M.L."/>
            <person name="Jones G."/>
            <person name="Ransome R.D."/>
            <person name="Dechmann D.K.N."/>
            <person name="Locatelli A.G."/>
            <person name="Puechmaille S.J."/>
            <person name="Fedrigo O."/>
            <person name="Jarvis E.D."/>
            <person name="Hiller M."/>
            <person name="Vernes S.C."/>
            <person name="Myers E.W."/>
            <person name="Teeling E.C."/>
        </authorList>
    </citation>
    <scope>NUCLEOTIDE SEQUENCE [LARGE SCALE GENOMIC DNA]</scope>
    <source>
        <strain evidence="7">MRouAeg1</strain>
        <tissue evidence="7">Muscle</tissue>
    </source>
</reference>
<dbReference type="InterPro" id="IPR018039">
    <property type="entry name" value="IF_conserved"/>
</dbReference>
<dbReference type="Pfam" id="PF00038">
    <property type="entry name" value="Filament"/>
    <property type="match status" value="1"/>
</dbReference>
<dbReference type="FunFam" id="1.20.5.500:FF:000001">
    <property type="entry name" value="Type II keratin 23"/>
    <property type="match status" value="1"/>
</dbReference>
<dbReference type="Proteomes" id="UP000593571">
    <property type="component" value="Unassembled WGS sequence"/>
</dbReference>
<dbReference type="GO" id="GO:0005882">
    <property type="term" value="C:intermediate filament"/>
    <property type="evidence" value="ECO:0007669"/>
    <property type="project" value="UniProtKB-KW"/>
</dbReference>
<dbReference type="OrthoDB" id="2441647at2759"/>
<dbReference type="Gene3D" id="1.20.5.170">
    <property type="match status" value="1"/>
</dbReference>
<keyword evidence="2 4" id="KW-0403">Intermediate filament</keyword>
<evidence type="ECO:0000313" key="7">
    <source>
        <dbReference type="EMBL" id="KAF6456713.1"/>
    </source>
</evidence>
<evidence type="ECO:0000313" key="8">
    <source>
        <dbReference type="Proteomes" id="UP000593571"/>
    </source>
</evidence>
<keyword evidence="8" id="KW-1185">Reference proteome</keyword>
<accession>A0A7J8G9I9</accession>
<evidence type="ECO:0000256" key="2">
    <source>
        <dbReference type="ARBA" id="ARBA00022754"/>
    </source>
</evidence>
<protein>
    <submittedName>
        <fullName evidence="7">Keratin 32</fullName>
    </submittedName>
</protein>
<gene>
    <name evidence="7" type="ORF">HJG63_007422</name>
</gene>
<dbReference type="PROSITE" id="PS00226">
    <property type="entry name" value="IF_ROD_1"/>
    <property type="match status" value="1"/>
</dbReference>
<feature type="coiled-coil region" evidence="5">
    <location>
        <begin position="206"/>
        <end position="244"/>
    </location>
</feature>
<proteinExistence type="inferred from homology"/>
<dbReference type="FunFam" id="1.20.5.1160:FF:000002">
    <property type="entry name" value="Type I keratin 10"/>
    <property type="match status" value="1"/>
</dbReference>
<comment type="similarity">
    <text evidence="4">Belongs to the intermediate filament family.</text>
</comment>
<evidence type="ECO:0000256" key="5">
    <source>
        <dbReference type="SAM" id="Coils"/>
    </source>
</evidence>
<sequence>MTSNCLSASVKSCPWPSSVCSSSMSCRPELCLGYVCQPMTCVPSVCMPTTYRPASCLSKTYLASSCQPGSCRPTNSISSSMGTCNWYCEGTFSGSEKETMQVLNDRLANYLEKVRQLEQENASLESKIQEACQSQVPTIFPDYQSYFRTIEELQQKILCSKAENARMVVHIDNAKLAADDFRTKYETELALRQLVEADTNGLRRILDELTLCKADLEAQVESLKEELLCLKQNHEQEVSALRCQLGDRLNIEVDAAPPVDLNRMLEEMRCQYETVVETNRRDVEAWFNMQMEELNQQVATSSEQLQTYQSDIIDLRRTVNTLEIELQAQHRLRDSLENTLTETEGRYGSQLAQMQCLISNVEGQLAEIRCDLERQNREYQVLLDVRARLECEISTYRGLLESEDCKLPCNPCSTNSCPPCVPSPSVPCTVCVPRTACVPCVPCPQARY</sequence>
<feature type="coiled-coil region" evidence="5">
    <location>
        <begin position="100"/>
        <end position="134"/>
    </location>
</feature>
<evidence type="ECO:0000259" key="6">
    <source>
        <dbReference type="PROSITE" id="PS51842"/>
    </source>
</evidence>
<dbReference type="PANTHER" id="PTHR23239">
    <property type="entry name" value="INTERMEDIATE FILAMENT"/>
    <property type="match status" value="1"/>
</dbReference>
<dbReference type="PROSITE" id="PS51842">
    <property type="entry name" value="IF_ROD_2"/>
    <property type="match status" value="1"/>
</dbReference>
<dbReference type="Gene3D" id="1.20.5.1160">
    <property type="entry name" value="Vasodilator-stimulated phosphoprotein"/>
    <property type="match status" value="1"/>
</dbReference>
<keyword evidence="1 7" id="KW-0416">Keratin</keyword>
<organism evidence="7 8">
    <name type="scientific">Rousettus aegyptiacus</name>
    <name type="common">Egyptian fruit bat</name>
    <name type="synonym">Pteropus aegyptiacus</name>
    <dbReference type="NCBI Taxonomy" id="9407"/>
    <lineage>
        <taxon>Eukaryota</taxon>
        <taxon>Metazoa</taxon>
        <taxon>Chordata</taxon>
        <taxon>Craniata</taxon>
        <taxon>Vertebrata</taxon>
        <taxon>Euteleostomi</taxon>
        <taxon>Mammalia</taxon>
        <taxon>Eutheria</taxon>
        <taxon>Laurasiatheria</taxon>
        <taxon>Chiroptera</taxon>
        <taxon>Yinpterochiroptera</taxon>
        <taxon>Pteropodoidea</taxon>
        <taxon>Pteropodidae</taxon>
        <taxon>Rousettinae</taxon>
        <taxon>Rousettus</taxon>
    </lineage>
</organism>
<dbReference type="SMART" id="SM01391">
    <property type="entry name" value="Filament"/>
    <property type="match status" value="1"/>
</dbReference>
<feature type="domain" description="IF rod" evidence="6">
    <location>
        <begin position="96"/>
        <end position="407"/>
    </location>
</feature>
<dbReference type="Gene3D" id="1.20.5.500">
    <property type="entry name" value="Single helix bin"/>
    <property type="match status" value="1"/>
</dbReference>
<dbReference type="GO" id="GO:0005198">
    <property type="term" value="F:structural molecule activity"/>
    <property type="evidence" value="ECO:0007669"/>
    <property type="project" value="InterPro"/>
</dbReference>
<dbReference type="EMBL" id="JACASE010000006">
    <property type="protein sequence ID" value="KAF6456713.1"/>
    <property type="molecule type" value="Genomic_DNA"/>
</dbReference>
<dbReference type="PANTHER" id="PTHR23239:SF155">
    <property type="entry name" value="KERATIN, TYPE I CUTICULAR HA2"/>
    <property type="match status" value="1"/>
</dbReference>
<dbReference type="InterPro" id="IPR039008">
    <property type="entry name" value="IF_rod_dom"/>
</dbReference>
<evidence type="ECO:0000256" key="1">
    <source>
        <dbReference type="ARBA" id="ARBA00022744"/>
    </source>
</evidence>
<dbReference type="PRINTS" id="PR01248">
    <property type="entry name" value="TYPE1KERATIN"/>
</dbReference>
<dbReference type="GO" id="GO:0045109">
    <property type="term" value="P:intermediate filament organization"/>
    <property type="evidence" value="ECO:0007669"/>
    <property type="project" value="TreeGrafter"/>
</dbReference>
<name>A0A7J8G9I9_ROUAE</name>
<feature type="coiled-coil region" evidence="5">
    <location>
        <begin position="291"/>
        <end position="392"/>
    </location>
</feature>
<dbReference type="GO" id="GO:0030855">
    <property type="term" value="P:epithelial cell differentiation"/>
    <property type="evidence" value="ECO:0007669"/>
    <property type="project" value="TreeGrafter"/>
</dbReference>
<dbReference type="SUPFAM" id="SSF64593">
    <property type="entry name" value="Intermediate filament protein, coiled coil region"/>
    <property type="match status" value="2"/>
</dbReference>
<dbReference type="FunFam" id="1.20.5.170:FF:000002">
    <property type="entry name" value="Type I keratin KA11"/>
    <property type="match status" value="1"/>
</dbReference>
<evidence type="ECO:0000256" key="4">
    <source>
        <dbReference type="RuleBase" id="RU000685"/>
    </source>
</evidence>